<dbReference type="InterPro" id="IPR010390">
    <property type="entry name" value="ABC-2_transporter-like"/>
</dbReference>
<keyword evidence="1" id="KW-1133">Transmembrane helix</keyword>
<dbReference type="OrthoDB" id="9788195at2"/>
<dbReference type="Pfam" id="PF06182">
    <property type="entry name" value="ABC2_membrane_6"/>
    <property type="match status" value="1"/>
</dbReference>
<evidence type="ECO:0000313" key="3">
    <source>
        <dbReference type="Proteomes" id="UP000305778"/>
    </source>
</evidence>
<keyword evidence="1" id="KW-0812">Transmembrane</keyword>
<evidence type="ECO:0000313" key="2">
    <source>
        <dbReference type="EMBL" id="TJZ96785.1"/>
    </source>
</evidence>
<keyword evidence="1" id="KW-0472">Membrane</keyword>
<gene>
    <name evidence="2" type="ORF">FCI23_50500</name>
</gene>
<comment type="caution">
    <text evidence="2">The sequence shown here is derived from an EMBL/GenBank/DDBJ whole genome shotgun (WGS) entry which is preliminary data.</text>
</comment>
<accession>A0A4U0RLZ5</accession>
<feature type="transmembrane region" description="Helical" evidence="1">
    <location>
        <begin position="203"/>
        <end position="224"/>
    </location>
</feature>
<feature type="transmembrane region" description="Helical" evidence="1">
    <location>
        <begin position="117"/>
        <end position="139"/>
    </location>
</feature>
<dbReference type="PANTHER" id="PTHR36833:SF1">
    <property type="entry name" value="INTEGRAL MEMBRANE TRANSPORT PROTEIN"/>
    <property type="match status" value="1"/>
</dbReference>
<protein>
    <submittedName>
        <fullName evidence="2">ABC transporter</fullName>
    </submittedName>
</protein>
<dbReference type="PANTHER" id="PTHR36833">
    <property type="entry name" value="SLR0610 PROTEIN-RELATED"/>
    <property type="match status" value="1"/>
</dbReference>
<keyword evidence="3" id="KW-1185">Reference proteome</keyword>
<dbReference type="RefSeq" id="WP_136730701.1">
    <property type="nucleotide sequence ID" value="NZ_SUMC01000155.1"/>
</dbReference>
<dbReference type="Proteomes" id="UP000305778">
    <property type="component" value="Unassembled WGS sequence"/>
</dbReference>
<dbReference type="AlphaFoldDB" id="A0A4U0RLZ5"/>
<organism evidence="2 3">
    <name type="scientific">Actinacidiphila oryziradicis</name>
    <dbReference type="NCBI Taxonomy" id="2571141"/>
    <lineage>
        <taxon>Bacteria</taxon>
        <taxon>Bacillati</taxon>
        <taxon>Actinomycetota</taxon>
        <taxon>Actinomycetes</taxon>
        <taxon>Kitasatosporales</taxon>
        <taxon>Streptomycetaceae</taxon>
        <taxon>Actinacidiphila</taxon>
    </lineage>
</organism>
<feature type="transmembrane region" description="Helical" evidence="1">
    <location>
        <begin position="236"/>
        <end position="256"/>
    </location>
</feature>
<proteinExistence type="predicted"/>
<feature type="transmembrane region" description="Helical" evidence="1">
    <location>
        <begin position="32"/>
        <end position="57"/>
    </location>
</feature>
<reference evidence="2 3" key="1">
    <citation type="submission" date="2019-04" db="EMBL/GenBank/DDBJ databases">
        <title>Streptomyces oryziradicis sp. nov., a novel actinomycete isolated from rhizosphere soil of rice (Oryza sativa L.).</title>
        <authorList>
            <person name="Li C."/>
        </authorList>
    </citation>
    <scope>NUCLEOTIDE SEQUENCE [LARGE SCALE GENOMIC DNA]</scope>
    <source>
        <strain evidence="2 3">NEAU-C40</strain>
    </source>
</reference>
<sequence>MSAVRVFFADWRVARRIIGVNFRARAEYRAEFLMGIGIGVIWQVSIIVFATVLLGRFPGMGGWPSDAVLLIASMRMFSHALHVLFFGRVTYLASLVQEGMIDGYLLRPLPVHRQVQLAFFPTNAIGDLLVGVSMFTGAVVNIHLEWTPLRIGYVIAGILGGMLVEAAVFTALSSFQLHFPSASYWSSWTEELLATFGNYPLKILPGVVSGAFTVLLPLAFIAYFPAAVLTGHTSGLGVPGAVAAASPLIGLAAYVGSRYLWNWSLRHYSGVNG</sequence>
<name>A0A4U0RLZ5_9ACTN</name>
<evidence type="ECO:0000256" key="1">
    <source>
        <dbReference type="SAM" id="Phobius"/>
    </source>
</evidence>
<feature type="transmembrane region" description="Helical" evidence="1">
    <location>
        <begin position="151"/>
        <end position="172"/>
    </location>
</feature>
<dbReference type="EMBL" id="SUMC01000155">
    <property type="protein sequence ID" value="TJZ96785.1"/>
    <property type="molecule type" value="Genomic_DNA"/>
</dbReference>